<feature type="signal peptide" evidence="1">
    <location>
        <begin position="1"/>
        <end position="20"/>
    </location>
</feature>
<dbReference type="Gene3D" id="3.40.250.10">
    <property type="entry name" value="Rhodanese-like domain"/>
    <property type="match status" value="1"/>
</dbReference>
<accession>A0AAP2CPF9</accession>
<gene>
    <name evidence="3" type="ORF">IV417_08180</name>
</gene>
<dbReference type="PROSITE" id="PS50206">
    <property type="entry name" value="RHODANESE_3"/>
    <property type="match status" value="1"/>
</dbReference>
<proteinExistence type="predicted"/>
<dbReference type="InterPro" id="IPR001763">
    <property type="entry name" value="Rhodanese-like_dom"/>
</dbReference>
<evidence type="ECO:0000313" key="3">
    <source>
        <dbReference type="EMBL" id="MBT0957360.1"/>
    </source>
</evidence>
<evidence type="ECO:0000256" key="1">
    <source>
        <dbReference type="SAM" id="SignalP"/>
    </source>
</evidence>
<feature type="domain" description="Rhodanese" evidence="2">
    <location>
        <begin position="95"/>
        <end position="205"/>
    </location>
</feature>
<sequence>MNKYFLSTAMAVMLTTGASAQSLNLTPDEGTRKFLFNGQTMVVSRKDAGNSNLTLALAEASKDCPPNCLVPMTVATGVDTLGEIELLDFLSTQVSSGTGLLIDARTPEWRKQGFLPASINIPTEALNPGNAYRNDILAALGAGQTSTGWDFSQAYDLAIYANGPWQQDGAALINSLLEVGYPASKLKFYRGGLHAWALQGLTILQPQS</sequence>
<dbReference type="SUPFAM" id="SSF52821">
    <property type="entry name" value="Rhodanese/Cell cycle control phosphatase"/>
    <property type="match status" value="1"/>
</dbReference>
<evidence type="ECO:0000313" key="4">
    <source>
        <dbReference type="Proteomes" id="UP001315686"/>
    </source>
</evidence>
<dbReference type="Pfam" id="PF00581">
    <property type="entry name" value="Rhodanese"/>
    <property type="match status" value="1"/>
</dbReference>
<keyword evidence="4" id="KW-1185">Reference proteome</keyword>
<dbReference type="Proteomes" id="UP001315686">
    <property type="component" value="Unassembled WGS sequence"/>
</dbReference>
<reference evidence="3 4" key="1">
    <citation type="journal article" date="2021" name="Arch. Microbiol.">
        <title>Harenicola maris gen. nov., sp. nov. isolated from the Sea of Japan shallow sediments.</title>
        <authorList>
            <person name="Romanenko L.A."/>
            <person name="Kurilenko V.V."/>
            <person name="Chernysheva N.Y."/>
            <person name="Tekutyeva L.A."/>
            <person name="Velansky P.V."/>
            <person name="Svetashev V.I."/>
            <person name="Isaeva M.P."/>
        </authorList>
    </citation>
    <scope>NUCLEOTIDE SEQUENCE [LARGE SCALE GENOMIC DNA]</scope>
    <source>
        <strain evidence="3 4">KMM 3653</strain>
    </source>
</reference>
<name>A0AAP2CPF9_9RHOB</name>
<dbReference type="InterPro" id="IPR036873">
    <property type="entry name" value="Rhodanese-like_dom_sf"/>
</dbReference>
<dbReference type="EMBL" id="JADQAZ010000002">
    <property type="protein sequence ID" value="MBT0957360.1"/>
    <property type="molecule type" value="Genomic_DNA"/>
</dbReference>
<evidence type="ECO:0000259" key="2">
    <source>
        <dbReference type="PROSITE" id="PS50206"/>
    </source>
</evidence>
<keyword evidence="1" id="KW-0732">Signal</keyword>
<organism evidence="3 4">
    <name type="scientific">Harenicola maris</name>
    <dbReference type="NCBI Taxonomy" id="2841044"/>
    <lineage>
        <taxon>Bacteria</taxon>
        <taxon>Pseudomonadati</taxon>
        <taxon>Pseudomonadota</taxon>
        <taxon>Alphaproteobacteria</taxon>
        <taxon>Rhodobacterales</taxon>
        <taxon>Paracoccaceae</taxon>
        <taxon>Harenicola</taxon>
    </lineage>
</organism>
<dbReference type="AlphaFoldDB" id="A0AAP2CPF9"/>
<comment type="caution">
    <text evidence="3">The sequence shown here is derived from an EMBL/GenBank/DDBJ whole genome shotgun (WGS) entry which is preliminary data.</text>
</comment>
<feature type="chain" id="PRO_5042941331" evidence="1">
    <location>
        <begin position="21"/>
        <end position="208"/>
    </location>
</feature>
<dbReference type="RefSeq" id="WP_327793595.1">
    <property type="nucleotide sequence ID" value="NZ_JADQAZ010000002.1"/>
</dbReference>
<protein>
    <submittedName>
        <fullName evidence="3">Rhodanese-like domain-containing protein</fullName>
    </submittedName>
</protein>